<evidence type="ECO:0000256" key="2">
    <source>
        <dbReference type="SAM" id="Phobius"/>
    </source>
</evidence>
<dbReference type="EMBL" id="RCNU01000011">
    <property type="protein sequence ID" value="RWQ92861.1"/>
    <property type="molecule type" value="Genomic_DNA"/>
</dbReference>
<gene>
    <name evidence="3" type="ORF">C8Q69DRAFT_73362</name>
</gene>
<keyword evidence="4" id="KW-1185">Reference proteome</keyword>
<feature type="transmembrane region" description="Helical" evidence="2">
    <location>
        <begin position="29"/>
        <end position="49"/>
    </location>
</feature>
<feature type="transmembrane region" description="Helical" evidence="2">
    <location>
        <begin position="7"/>
        <end position="23"/>
    </location>
</feature>
<feature type="compositionally biased region" description="Acidic residues" evidence="1">
    <location>
        <begin position="177"/>
        <end position="191"/>
    </location>
</feature>
<evidence type="ECO:0000313" key="4">
    <source>
        <dbReference type="Proteomes" id="UP000283841"/>
    </source>
</evidence>
<feature type="region of interest" description="Disordered" evidence="1">
    <location>
        <begin position="159"/>
        <end position="191"/>
    </location>
</feature>
<protein>
    <submittedName>
        <fullName evidence="3">Uncharacterized protein</fullName>
    </submittedName>
</protein>
<reference evidence="3 4" key="1">
    <citation type="journal article" date="2018" name="Front. Microbiol.">
        <title>Genomic and genetic insights into a cosmopolitan fungus, Paecilomyces variotii (Eurotiales).</title>
        <authorList>
            <person name="Urquhart A.S."/>
            <person name="Mondo S.J."/>
            <person name="Makela M.R."/>
            <person name="Hane J.K."/>
            <person name="Wiebenga A."/>
            <person name="He G."/>
            <person name="Mihaltcheva S."/>
            <person name="Pangilinan J."/>
            <person name="Lipzen A."/>
            <person name="Barry K."/>
            <person name="de Vries R.P."/>
            <person name="Grigoriev I.V."/>
            <person name="Idnurm A."/>
        </authorList>
    </citation>
    <scope>NUCLEOTIDE SEQUENCE [LARGE SCALE GENOMIC DNA]</scope>
    <source>
        <strain evidence="3 4">CBS 101075</strain>
    </source>
</reference>
<comment type="caution">
    <text evidence="3">The sequence shown here is derived from an EMBL/GenBank/DDBJ whole genome shotgun (WGS) entry which is preliminary data.</text>
</comment>
<evidence type="ECO:0000256" key="1">
    <source>
        <dbReference type="SAM" id="MobiDB-lite"/>
    </source>
</evidence>
<organism evidence="3 4">
    <name type="scientific">Byssochlamys spectabilis</name>
    <name type="common">Paecilomyces variotii</name>
    <dbReference type="NCBI Taxonomy" id="264951"/>
    <lineage>
        <taxon>Eukaryota</taxon>
        <taxon>Fungi</taxon>
        <taxon>Dikarya</taxon>
        <taxon>Ascomycota</taxon>
        <taxon>Pezizomycotina</taxon>
        <taxon>Eurotiomycetes</taxon>
        <taxon>Eurotiomycetidae</taxon>
        <taxon>Eurotiales</taxon>
        <taxon>Thermoascaceae</taxon>
        <taxon>Paecilomyces</taxon>
    </lineage>
</organism>
<accession>A0A443HM27</accession>
<dbReference type="VEuPathDB" id="FungiDB:C8Q69DRAFT_73362"/>
<feature type="compositionally biased region" description="Polar residues" evidence="1">
    <location>
        <begin position="163"/>
        <end position="176"/>
    </location>
</feature>
<evidence type="ECO:0000313" key="3">
    <source>
        <dbReference type="EMBL" id="RWQ92861.1"/>
    </source>
</evidence>
<feature type="transmembrane region" description="Helical" evidence="2">
    <location>
        <begin position="61"/>
        <end position="81"/>
    </location>
</feature>
<feature type="region of interest" description="Disordered" evidence="1">
    <location>
        <begin position="96"/>
        <end position="115"/>
    </location>
</feature>
<dbReference type="RefSeq" id="XP_028482506.1">
    <property type="nucleotide sequence ID" value="XM_028633971.1"/>
</dbReference>
<dbReference type="Proteomes" id="UP000283841">
    <property type="component" value="Unassembled WGS sequence"/>
</dbReference>
<dbReference type="GeneID" id="39603248"/>
<keyword evidence="2" id="KW-0812">Transmembrane</keyword>
<keyword evidence="2" id="KW-1133">Transmembrane helix</keyword>
<proteinExistence type="predicted"/>
<keyword evidence="2" id="KW-0472">Membrane</keyword>
<dbReference type="AlphaFoldDB" id="A0A443HM27"/>
<sequence>MMEWLELALAILVCIFYPIFWLVRSLVSLLGILATPFLHIASNVLRVAFLPLRILSRFESIFIFFGVASLIGITAGLVLHLTSKLVVRVLHLSQEPSPPTPHVRKHPRSSKDHLDEFASAPGKSLPFIEDTQSSAYPETRGAPPSDAAAKLSGNYYPRWSKGTRGQSSRGLFSTTILEEDDDFSDADDFEQ</sequence>
<name>A0A443HM27_BYSSP</name>